<keyword evidence="2" id="KW-1185">Reference proteome</keyword>
<proteinExistence type="predicted"/>
<dbReference type="EMBL" id="QAPG01000136">
    <property type="protein sequence ID" value="TDZ30294.1"/>
    <property type="molecule type" value="Genomic_DNA"/>
</dbReference>
<comment type="caution">
    <text evidence="1">The sequence shown here is derived from an EMBL/GenBank/DDBJ whole genome shotgun (WGS) entry which is preliminary data.</text>
</comment>
<evidence type="ECO:0000313" key="2">
    <source>
        <dbReference type="Proteomes" id="UP000295083"/>
    </source>
</evidence>
<name>A0A4R8Q430_9PEZI</name>
<reference evidence="1 2" key="1">
    <citation type="submission" date="2018-11" db="EMBL/GenBank/DDBJ databases">
        <title>Genome sequence and assembly of Colletotrichum spinosum.</title>
        <authorList>
            <person name="Gan P."/>
            <person name="Shirasu K."/>
        </authorList>
    </citation>
    <scope>NUCLEOTIDE SEQUENCE [LARGE SCALE GENOMIC DNA]</scope>
    <source>
        <strain evidence="1 2">CBS 515.97</strain>
    </source>
</reference>
<gene>
    <name evidence="1" type="ORF">C8035_v002698</name>
</gene>
<dbReference type="AlphaFoldDB" id="A0A4R8Q430"/>
<dbReference type="Proteomes" id="UP000295083">
    <property type="component" value="Unassembled WGS sequence"/>
</dbReference>
<accession>A0A4R8Q430</accession>
<sequence>MASKALVRHVDGESPVPFEVFLIIVEKLIENATSTLETQIWTLSYDHDEPSKLAVYQNYCLHYYTIGPKLQLDQRIRFNTIRLPSQINQQCRRMVHRTFRRFPIRAGQGVSHPGIKAWVHTARDVFTHPTIRRDSTVEDDSTVALSRGRLCALSILLPTAEASTYLTGVTNFGIFGFNFFHSQNSLCVASVLSLPNIKRVFWNIGEHFGDPIFHSNPQPFDRAALPDLAEWYDAEGPFFYDVWKPFAARGIPLIGMVIGIKGPVFTMKPTKDDIIVESVPSLANCNCCKKTSNEAETKTITSA</sequence>
<evidence type="ECO:0000313" key="1">
    <source>
        <dbReference type="EMBL" id="TDZ30294.1"/>
    </source>
</evidence>
<organism evidence="1 2">
    <name type="scientific">Colletotrichum spinosum</name>
    <dbReference type="NCBI Taxonomy" id="1347390"/>
    <lineage>
        <taxon>Eukaryota</taxon>
        <taxon>Fungi</taxon>
        <taxon>Dikarya</taxon>
        <taxon>Ascomycota</taxon>
        <taxon>Pezizomycotina</taxon>
        <taxon>Sordariomycetes</taxon>
        <taxon>Hypocreomycetidae</taxon>
        <taxon>Glomerellales</taxon>
        <taxon>Glomerellaceae</taxon>
        <taxon>Colletotrichum</taxon>
        <taxon>Colletotrichum orbiculare species complex</taxon>
    </lineage>
</organism>
<protein>
    <submittedName>
        <fullName evidence="1">Uncharacterized protein</fullName>
    </submittedName>
</protein>